<feature type="compositionally biased region" description="Basic and acidic residues" evidence="1">
    <location>
        <begin position="212"/>
        <end position="253"/>
    </location>
</feature>
<gene>
    <name evidence="2" type="ORF">PAXINDRAFT_13078</name>
</gene>
<feature type="compositionally biased region" description="Pro residues" evidence="1">
    <location>
        <begin position="138"/>
        <end position="159"/>
    </location>
</feature>
<feature type="compositionally biased region" description="Low complexity" evidence="1">
    <location>
        <begin position="84"/>
        <end position="100"/>
    </location>
</feature>
<organism evidence="2 3">
    <name type="scientific">Paxillus involutus ATCC 200175</name>
    <dbReference type="NCBI Taxonomy" id="664439"/>
    <lineage>
        <taxon>Eukaryota</taxon>
        <taxon>Fungi</taxon>
        <taxon>Dikarya</taxon>
        <taxon>Basidiomycota</taxon>
        <taxon>Agaricomycotina</taxon>
        <taxon>Agaricomycetes</taxon>
        <taxon>Agaricomycetidae</taxon>
        <taxon>Boletales</taxon>
        <taxon>Paxilineae</taxon>
        <taxon>Paxillaceae</taxon>
        <taxon>Paxillus</taxon>
    </lineage>
</organism>
<protein>
    <submittedName>
        <fullName evidence="2">Uncharacterized protein</fullName>
    </submittedName>
</protein>
<feature type="compositionally biased region" description="Basic and acidic residues" evidence="1">
    <location>
        <begin position="162"/>
        <end position="186"/>
    </location>
</feature>
<evidence type="ECO:0000256" key="1">
    <source>
        <dbReference type="SAM" id="MobiDB-lite"/>
    </source>
</evidence>
<evidence type="ECO:0000313" key="2">
    <source>
        <dbReference type="EMBL" id="KIJ14165.1"/>
    </source>
</evidence>
<dbReference type="Proteomes" id="UP000053647">
    <property type="component" value="Unassembled WGS sequence"/>
</dbReference>
<keyword evidence="3" id="KW-1185">Reference proteome</keyword>
<feature type="region of interest" description="Disordered" evidence="1">
    <location>
        <begin position="1"/>
        <end position="308"/>
    </location>
</feature>
<feature type="compositionally biased region" description="Basic and acidic residues" evidence="1">
    <location>
        <begin position="38"/>
        <end position="80"/>
    </location>
</feature>
<reference evidence="2 3" key="1">
    <citation type="submission" date="2014-06" db="EMBL/GenBank/DDBJ databases">
        <authorList>
            <consortium name="DOE Joint Genome Institute"/>
            <person name="Kuo A."/>
            <person name="Kohler A."/>
            <person name="Nagy L.G."/>
            <person name="Floudas D."/>
            <person name="Copeland A."/>
            <person name="Barry K.W."/>
            <person name="Cichocki N."/>
            <person name="Veneault-Fourrey C."/>
            <person name="LaButti K."/>
            <person name="Lindquist E.A."/>
            <person name="Lipzen A."/>
            <person name="Lundell T."/>
            <person name="Morin E."/>
            <person name="Murat C."/>
            <person name="Sun H."/>
            <person name="Tunlid A."/>
            <person name="Henrissat B."/>
            <person name="Grigoriev I.V."/>
            <person name="Hibbett D.S."/>
            <person name="Martin F."/>
            <person name="Nordberg H.P."/>
            <person name="Cantor M.N."/>
            <person name="Hua S.X."/>
        </authorList>
    </citation>
    <scope>NUCLEOTIDE SEQUENCE [LARGE SCALE GENOMIC DNA]</scope>
    <source>
        <strain evidence="2 3">ATCC 200175</strain>
    </source>
</reference>
<dbReference type="EMBL" id="KN819345">
    <property type="protein sequence ID" value="KIJ14165.1"/>
    <property type="molecule type" value="Genomic_DNA"/>
</dbReference>
<feature type="compositionally biased region" description="Pro residues" evidence="1">
    <location>
        <begin position="266"/>
        <end position="290"/>
    </location>
</feature>
<dbReference type="AlphaFoldDB" id="A0A0C9TF27"/>
<feature type="compositionally biased region" description="Basic and acidic residues" evidence="1">
    <location>
        <begin position="291"/>
        <end position="302"/>
    </location>
</feature>
<feature type="compositionally biased region" description="Polar residues" evidence="1">
    <location>
        <begin position="20"/>
        <end position="37"/>
    </location>
</feature>
<proteinExistence type="predicted"/>
<sequence>MSTSPSPLSHITPILLFEQTAPTSRRPTHQQSQNSHVPRTETRRTREDNQRSWGRIELRSRGYREAVDKDGEGVDVHRADIAPQQPQTTHTQTVQGQQCQNAEEEDEKGGRASESAALSSNDDGGDEDVRHAYVIPKLAPPFPNHVPPPPDESRPPPSVPLEGEKNGQHSSGHADEAATHLERPPDESTTTLPVWTPPDEKSSGEGQGTAMSHREAVGARDEVKVEGSRDDEEHQENREEEVRMGDEAKHHNDAANGEGEDEHSPRTPPQPPPSSPLSPPPPIPPTSPPYPERRGDDIDTTKSNKTPA</sequence>
<evidence type="ECO:0000313" key="3">
    <source>
        <dbReference type="Proteomes" id="UP000053647"/>
    </source>
</evidence>
<name>A0A0C9TF27_PAXIN</name>
<accession>A0A0C9TF27</accession>
<reference evidence="3" key="2">
    <citation type="submission" date="2015-01" db="EMBL/GenBank/DDBJ databases">
        <title>Evolutionary Origins and Diversification of the Mycorrhizal Mutualists.</title>
        <authorList>
            <consortium name="DOE Joint Genome Institute"/>
            <consortium name="Mycorrhizal Genomics Consortium"/>
            <person name="Kohler A."/>
            <person name="Kuo A."/>
            <person name="Nagy L.G."/>
            <person name="Floudas D."/>
            <person name="Copeland A."/>
            <person name="Barry K.W."/>
            <person name="Cichocki N."/>
            <person name="Veneault-Fourrey C."/>
            <person name="LaButti K."/>
            <person name="Lindquist E.A."/>
            <person name="Lipzen A."/>
            <person name="Lundell T."/>
            <person name="Morin E."/>
            <person name="Murat C."/>
            <person name="Riley R."/>
            <person name="Ohm R."/>
            <person name="Sun H."/>
            <person name="Tunlid A."/>
            <person name="Henrissat B."/>
            <person name="Grigoriev I.V."/>
            <person name="Hibbett D.S."/>
            <person name="Martin F."/>
        </authorList>
    </citation>
    <scope>NUCLEOTIDE SEQUENCE [LARGE SCALE GENOMIC DNA]</scope>
    <source>
        <strain evidence="3">ATCC 200175</strain>
    </source>
</reference>
<dbReference type="HOGENOM" id="CLU_903446_0_0_1"/>